<keyword evidence="3" id="KW-0749">Sporulation</keyword>
<dbReference type="PANTHER" id="PTHR36107:SF1">
    <property type="entry name" value="SMALL, ACID-SOLUBLE SPORE PROTEIN A"/>
    <property type="match status" value="1"/>
</dbReference>
<evidence type="ECO:0000313" key="6">
    <source>
        <dbReference type="Proteomes" id="UP000184088"/>
    </source>
</evidence>
<dbReference type="GO" id="GO:0003690">
    <property type="term" value="F:double-stranded DNA binding"/>
    <property type="evidence" value="ECO:0007669"/>
    <property type="project" value="InterPro"/>
</dbReference>
<keyword evidence="6" id="KW-1185">Reference proteome</keyword>
<protein>
    <submittedName>
        <fullName evidence="5">Small, acid-soluble spore protein, alpha/beta type</fullName>
    </submittedName>
</protein>
<keyword evidence="4" id="KW-0238">DNA-binding</keyword>
<dbReference type="RefSeq" id="WP_073345815.1">
    <property type="nucleotide sequence ID" value="NZ_FQVH01000039.1"/>
</dbReference>
<accession>A0A1M5DX44</accession>
<dbReference type="InterPro" id="IPR018126">
    <property type="entry name" value="SASP_alpha/beta-type_CS"/>
</dbReference>
<dbReference type="InterPro" id="IPR001448">
    <property type="entry name" value="SASP_alpha/beta-type"/>
</dbReference>
<sequence>MAKGSMTKRQMVPQAHQALDNMKYEIAAEMGLPVYQGSEDYWGNLTSRDCGAVGGHMVKRMISWAEQAMANTPAAQMPSKTK</sequence>
<dbReference type="PANTHER" id="PTHR36107">
    <property type="entry name" value="SMALL, ACID-SOLUBLE SPORE PROTEIN A"/>
    <property type="match status" value="1"/>
</dbReference>
<evidence type="ECO:0000256" key="3">
    <source>
        <dbReference type="ARBA" id="ARBA00022969"/>
    </source>
</evidence>
<dbReference type="InterPro" id="IPR038300">
    <property type="entry name" value="SASP_sf_alpha/beta"/>
</dbReference>
<dbReference type="AlphaFoldDB" id="A0A1M5DX44"/>
<evidence type="ECO:0000256" key="2">
    <source>
        <dbReference type="ARBA" id="ARBA00005442"/>
    </source>
</evidence>
<dbReference type="Gene3D" id="6.10.10.80">
    <property type="entry name" value="Small, acid-soluble spore protein, alpha/beta type-like"/>
    <property type="match status" value="1"/>
</dbReference>
<dbReference type="PROSITE" id="PS00304">
    <property type="entry name" value="SASP_1"/>
    <property type="match status" value="1"/>
</dbReference>
<reference evidence="5 6" key="1">
    <citation type="submission" date="2016-11" db="EMBL/GenBank/DDBJ databases">
        <authorList>
            <person name="Jaros S."/>
            <person name="Januszkiewicz K."/>
            <person name="Wedrychowicz H."/>
        </authorList>
    </citation>
    <scope>NUCLEOTIDE SEQUENCE [LARGE SCALE GENOMIC DNA]</scope>
    <source>
        <strain evidence="5 6">DSM 17918</strain>
    </source>
</reference>
<dbReference type="OrthoDB" id="1683773at2"/>
<dbReference type="GO" id="GO:0006265">
    <property type="term" value="P:DNA topological change"/>
    <property type="evidence" value="ECO:0007669"/>
    <property type="project" value="InterPro"/>
</dbReference>
<dbReference type="Proteomes" id="UP000184088">
    <property type="component" value="Unassembled WGS sequence"/>
</dbReference>
<name>A0A1M5DX44_9THEO</name>
<comment type="function">
    <text evidence="1">SASP are bound to spore DNA. They are double-stranded DNA-binding proteins that cause DNA to change to an a-like conformation. They protect the DNA backbone from chemical and enzymatic cleavage and are thus involved in dormant spore's high resistance to UV light.</text>
</comment>
<gene>
    <name evidence="5" type="ORF">SAMN02746089_02437</name>
</gene>
<dbReference type="Pfam" id="PF00269">
    <property type="entry name" value="SASP"/>
    <property type="match status" value="1"/>
</dbReference>
<organism evidence="5 6">
    <name type="scientific">Caldanaerobius fijiensis DSM 17918</name>
    <dbReference type="NCBI Taxonomy" id="1121256"/>
    <lineage>
        <taxon>Bacteria</taxon>
        <taxon>Bacillati</taxon>
        <taxon>Bacillota</taxon>
        <taxon>Clostridia</taxon>
        <taxon>Thermoanaerobacterales</taxon>
        <taxon>Thermoanaerobacteraceae</taxon>
        <taxon>Caldanaerobius</taxon>
    </lineage>
</organism>
<evidence type="ECO:0000256" key="4">
    <source>
        <dbReference type="ARBA" id="ARBA00023125"/>
    </source>
</evidence>
<dbReference type="GO" id="GO:0030435">
    <property type="term" value="P:sporulation resulting in formation of a cellular spore"/>
    <property type="evidence" value="ECO:0007669"/>
    <property type="project" value="UniProtKB-KW"/>
</dbReference>
<dbReference type="InterPro" id="IPR050847">
    <property type="entry name" value="SASP_DNA-binding"/>
</dbReference>
<proteinExistence type="inferred from homology"/>
<dbReference type="EMBL" id="FQVH01000039">
    <property type="protein sequence ID" value="SHF71434.1"/>
    <property type="molecule type" value="Genomic_DNA"/>
</dbReference>
<comment type="similarity">
    <text evidence="2">Belongs to the alpha/beta-type SASP family.</text>
</comment>
<dbReference type="STRING" id="1121256.SAMN02746089_02437"/>
<evidence type="ECO:0000256" key="1">
    <source>
        <dbReference type="ARBA" id="ARBA00003863"/>
    </source>
</evidence>
<evidence type="ECO:0000313" key="5">
    <source>
        <dbReference type="EMBL" id="SHF71434.1"/>
    </source>
</evidence>